<dbReference type="Gene3D" id="3.30.70.330">
    <property type="match status" value="1"/>
</dbReference>
<dbReference type="GO" id="GO:0017070">
    <property type="term" value="F:U6 snRNA binding"/>
    <property type="evidence" value="ECO:0007669"/>
    <property type="project" value="TreeGrafter"/>
</dbReference>
<evidence type="ECO:0000259" key="7">
    <source>
        <dbReference type="PROSITE" id="PS50102"/>
    </source>
</evidence>
<dbReference type="GO" id="GO:0071006">
    <property type="term" value="C:U2-type catalytic step 1 spliceosome"/>
    <property type="evidence" value="ECO:0007669"/>
    <property type="project" value="TreeGrafter"/>
</dbReference>
<dbReference type="InterPro" id="IPR039171">
    <property type="entry name" value="Cwc2/Slt11"/>
</dbReference>
<keyword evidence="3" id="KW-0862">Zinc</keyword>
<keyword evidence="9" id="KW-1185">Reference proteome</keyword>
<dbReference type="GO" id="GO:0008270">
    <property type="term" value="F:zinc ion binding"/>
    <property type="evidence" value="ECO:0007669"/>
    <property type="project" value="UniProtKB-KW"/>
</dbReference>
<proteinExistence type="predicted"/>
<dbReference type="InterPro" id="IPR000504">
    <property type="entry name" value="RRM_dom"/>
</dbReference>
<accession>A0AB34J8T5</accession>
<dbReference type="GO" id="GO:0000974">
    <property type="term" value="C:Prp19 complex"/>
    <property type="evidence" value="ECO:0007669"/>
    <property type="project" value="TreeGrafter"/>
</dbReference>
<dbReference type="Pfam" id="PF00076">
    <property type="entry name" value="RRM_1"/>
    <property type="match status" value="1"/>
</dbReference>
<evidence type="ECO:0000256" key="5">
    <source>
        <dbReference type="PROSITE-ProRule" id="PRU00176"/>
    </source>
</evidence>
<dbReference type="FunFam" id="3.30.70.330:FF:000476">
    <property type="entry name" value="Zinc finger CCCH domain-containing protein 4"/>
    <property type="match status" value="1"/>
</dbReference>
<name>A0AB34J8T5_PRYPA</name>
<keyword evidence="1" id="KW-0479">Metal-binding</keyword>
<dbReference type="AlphaFoldDB" id="A0AB34J8T5"/>
<evidence type="ECO:0000313" key="8">
    <source>
        <dbReference type="EMBL" id="KAL1518445.1"/>
    </source>
</evidence>
<sequence>MSSANKMAAAAARPGAKLAQAPDGLRVGEDFPFVCEVCLGPNPYLRMIKMPMSRECKISARPYTAFRWQPGSEARYKETIIAPEVAIAKNVCQVCLMDMEYNLPVAVRDKLMGGASAAADAITVPNSDVNKEFYWDNQKRMLEEGTLSHGAGGKMSGSFEKLAAMSRNSSSTPYYDRNLPKLCSFWCLQTCTRVVNSACPYRPCNGTFRFPELASTQQDALSVLVRKLHAEGAVSVMRDTSEEMEAIREKLRESQRGSRNQAIRARYHGTEEDKLAQKYLDRANQLPALTPPEDEGVTALWVGGLTPQITQQDLHDQFYSYGEILEVKMLPERRCAIVTYAMRKSAEEAATALYRKLRVKDCPLKLWWARSHQADDGRACGGGGSSSAPPPPPGSAPPPGQAGGKMLYPSMNPNAMGARPEAR</sequence>
<dbReference type="Pfam" id="PF21369">
    <property type="entry name" value="STL11_N"/>
    <property type="match status" value="1"/>
</dbReference>
<evidence type="ECO:0000256" key="4">
    <source>
        <dbReference type="ARBA" id="ARBA00022884"/>
    </source>
</evidence>
<dbReference type="PANTHER" id="PTHR14089">
    <property type="entry name" value="PRE-MRNA-SPLICING FACTOR RBM22"/>
    <property type="match status" value="1"/>
</dbReference>
<dbReference type="GO" id="GO:0071007">
    <property type="term" value="C:U2-type catalytic step 2 spliceosome"/>
    <property type="evidence" value="ECO:0007669"/>
    <property type="project" value="TreeGrafter"/>
</dbReference>
<dbReference type="InterPro" id="IPR035979">
    <property type="entry name" value="RBD_domain_sf"/>
</dbReference>
<dbReference type="InterPro" id="IPR048995">
    <property type="entry name" value="STL11/RBM22-like_N"/>
</dbReference>
<dbReference type="PANTHER" id="PTHR14089:SF6">
    <property type="entry name" value="PRE-MRNA-SPLICING FACTOR RBM22"/>
    <property type="match status" value="1"/>
</dbReference>
<dbReference type="GO" id="GO:0036002">
    <property type="term" value="F:pre-mRNA binding"/>
    <property type="evidence" value="ECO:0007669"/>
    <property type="project" value="TreeGrafter"/>
</dbReference>
<dbReference type="SUPFAM" id="SSF54928">
    <property type="entry name" value="RNA-binding domain, RBD"/>
    <property type="match status" value="1"/>
</dbReference>
<evidence type="ECO:0000256" key="6">
    <source>
        <dbReference type="SAM" id="MobiDB-lite"/>
    </source>
</evidence>
<evidence type="ECO:0000313" key="9">
    <source>
        <dbReference type="Proteomes" id="UP001515480"/>
    </source>
</evidence>
<dbReference type="InterPro" id="IPR012677">
    <property type="entry name" value="Nucleotide-bd_a/b_plait_sf"/>
</dbReference>
<feature type="compositionally biased region" description="Pro residues" evidence="6">
    <location>
        <begin position="388"/>
        <end position="400"/>
    </location>
</feature>
<reference evidence="8 9" key="1">
    <citation type="journal article" date="2024" name="Science">
        <title>Giant polyketide synthase enzymes in the biosynthesis of giant marine polyether toxins.</title>
        <authorList>
            <person name="Fallon T.R."/>
            <person name="Shende V.V."/>
            <person name="Wierzbicki I.H."/>
            <person name="Pendleton A.L."/>
            <person name="Watervoot N.F."/>
            <person name="Auber R.P."/>
            <person name="Gonzalez D.J."/>
            <person name="Wisecaver J.H."/>
            <person name="Moore B.S."/>
        </authorList>
    </citation>
    <scope>NUCLEOTIDE SEQUENCE [LARGE SCALE GENOMIC DNA]</scope>
    <source>
        <strain evidence="8 9">12B1</strain>
    </source>
</reference>
<feature type="region of interest" description="Disordered" evidence="6">
    <location>
        <begin position="377"/>
        <end position="423"/>
    </location>
</feature>
<gene>
    <name evidence="8" type="ORF">AB1Y20_002737</name>
</gene>
<evidence type="ECO:0000256" key="1">
    <source>
        <dbReference type="ARBA" id="ARBA00022723"/>
    </source>
</evidence>
<evidence type="ECO:0000256" key="2">
    <source>
        <dbReference type="ARBA" id="ARBA00022771"/>
    </source>
</evidence>
<feature type="domain" description="RRM" evidence="7">
    <location>
        <begin position="298"/>
        <end position="371"/>
    </location>
</feature>
<organism evidence="8 9">
    <name type="scientific">Prymnesium parvum</name>
    <name type="common">Toxic golden alga</name>
    <dbReference type="NCBI Taxonomy" id="97485"/>
    <lineage>
        <taxon>Eukaryota</taxon>
        <taxon>Haptista</taxon>
        <taxon>Haptophyta</taxon>
        <taxon>Prymnesiophyceae</taxon>
        <taxon>Prymnesiales</taxon>
        <taxon>Prymnesiaceae</taxon>
        <taxon>Prymnesium</taxon>
    </lineage>
</organism>
<dbReference type="SMART" id="SM00360">
    <property type="entry name" value="RRM"/>
    <property type="match status" value="1"/>
</dbReference>
<dbReference type="Proteomes" id="UP001515480">
    <property type="component" value="Unassembled WGS sequence"/>
</dbReference>
<comment type="caution">
    <text evidence="8">The sequence shown here is derived from an EMBL/GenBank/DDBJ whole genome shotgun (WGS) entry which is preliminary data.</text>
</comment>
<dbReference type="PROSITE" id="PS50102">
    <property type="entry name" value="RRM"/>
    <property type="match status" value="1"/>
</dbReference>
<evidence type="ECO:0000256" key="3">
    <source>
        <dbReference type="ARBA" id="ARBA00022833"/>
    </source>
</evidence>
<keyword evidence="2" id="KW-0863">Zinc-finger</keyword>
<keyword evidence="4 5" id="KW-0694">RNA-binding</keyword>
<protein>
    <recommendedName>
        <fullName evidence="7">RRM domain-containing protein</fullName>
    </recommendedName>
</protein>
<dbReference type="EMBL" id="JBGBPQ010000010">
    <property type="protein sequence ID" value="KAL1518445.1"/>
    <property type="molecule type" value="Genomic_DNA"/>
</dbReference>